<evidence type="ECO:0000313" key="10">
    <source>
        <dbReference type="WBParaSite" id="SBAD_0001258501-mRNA-1"/>
    </source>
</evidence>
<keyword evidence="6" id="KW-0808">Transferase</keyword>
<keyword evidence="5" id="KW-0489">Methyltransferase</keyword>
<accession>A0A183J8I2</accession>
<dbReference type="EMBL" id="UZAM01017140">
    <property type="protein sequence ID" value="VDP46153.1"/>
    <property type="molecule type" value="Genomic_DNA"/>
</dbReference>
<dbReference type="Gene3D" id="3.40.50.150">
    <property type="entry name" value="Vaccinia Virus protein VP39"/>
    <property type="match status" value="1"/>
</dbReference>
<evidence type="ECO:0000256" key="1">
    <source>
        <dbReference type="ARBA" id="ARBA00004496"/>
    </source>
</evidence>
<dbReference type="Pfam" id="PF01135">
    <property type="entry name" value="PCMT"/>
    <property type="match status" value="1"/>
</dbReference>
<gene>
    <name evidence="8" type="ORF">SBAD_LOCUS12180</name>
</gene>
<dbReference type="GO" id="GO:0004719">
    <property type="term" value="F:protein-L-isoaspartate (D-aspartate) O-methyltransferase activity"/>
    <property type="evidence" value="ECO:0007669"/>
    <property type="project" value="UniProtKB-EC"/>
</dbReference>
<organism evidence="10">
    <name type="scientific">Soboliphyme baturini</name>
    <dbReference type="NCBI Taxonomy" id="241478"/>
    <lineage>
        <taxon>Eukaryota</taxon>
        <taxon>Metazoa</taxon>
        <taxon>Ecdysozoa</taxon>
        <taxon>Nematoda</taxon>
        <taxon>Enoplea</taxon>
        <taxon>Dorylaimia</taxon>
        <taxon>Dioctophymatida</taxon>
        <taxon>Dioctophymatoidea</taxon>
        <taxon>Soboliphymatidae</taxon>
        <taxon>Soboliphyme</taxon>
    </lineage>
</organism>
<dbReference type="EC" id="2.1.1.77" evidence="3"/>
<dbReference type="AlphaFoldDB" id="A0A183J8I2"/>
<dbReference type="WBParaSite" id="SBAD_0001258501-mRNA-1">
    <property type="protein sequence ID" value="SBAD_0001258501-mRNA-1"/>
    <property type="gene ID" value="SBAD_0001258501"/>
</dbReference>
<reference evidence="10" key="1">
    <citation type="submission" date="2016-06" db="UniProtKB">
        <authorList>
            <consortium name="WormBaseParasite"/>
        </authorList>
    </citation>
    <scope>IDENTIFICATION</scope>
</reference>
<evidence type="ECO:0000256" key="4">
    <source>
        <dbReference type="ARBA" id="ARBA00022490"/>
    </source>
</evidence>
<evidence type="ECO:0000256" key="6">
    <source>
        <dbReference type="ARBA" id="ARBA00022679"/>
    </source>
</evidence>
<evidence type="ECO:0000313" key="8">
    <source>
        <dbReference type="EMBL" id="VDP46153.1"/>
    </source>
</evidence>
<reference evidence="8 9" key="2">
    <citation type="submission" date="2018-11" db="EMBL/GenBank/DDBJ databases">
        <authorList>
            <consortium name="Pathogen Informatics"/>
        </authorList>
    </citation>
    <scope>NUCLEOTIDE SEQUENCE [LARGE SCALE GENOMIC DNA]</scope>
</reference>
<evidence type="ECO:0000256" key="3">
    <source>
        <dbReference type="ARBA" id="ARBA00011890"/>
    </source>
</evidence>
<evidence type="ECO:0000256" key="2">
    <source>
        <dbReference type="ARBA" id="ARBA00005369"/>
    </source>
</evidence>
<dbReference type="GO" id="GO:0032259">
    <property type="term" value="P:methylation"/>
    <property type="evidence" value="ECO:0007669"/>
    <property type="project" value="UniProtKB-KW"/>
</dbReference>
<evidence type="ECO:0000256" key="7">
    <source>
        <dbReference type="ARBA" id="ARBA00022691"/>
    </source>
</evidence>
<dbReference type="InterPro" id="IPR029063">
    <property type="entry name" value="SAM-dependent_MTases_sf"/>
</dbReference>
<dbReference type="SUPFAM" id="SSF53335">
    <property type="entry name" value="S-adenosyl-L-methionine-dependent methyltransferases"/>
    <property type="match status" value="1"/>
</dbReference>
<dbReference type="PANTHER" id="PTHR11579:SF0">
    <property type="entry name" value="PROTEIN-L-ISOASPARTATE(D-ASPARTATE) O-METHYLTRANSFERASE"/>
    <property type="match status" value="1"/>
</dbReference>
<comment type="subcellular location">
    <subcellularLocation>
        <location evidence="1">Cytoplasm</location>
    </subcellularLocation>
</comment>
<keyword evidence="7" id="KW-0949">S-adenosyl-L-methionine</keyword>
<name>A0A183J8I2_9BILA</name>
<comment type="similarity">
    <text evidence="2">Belongs to the methyltransferase superfamily. L-isoaspartyl/D-aspartyl protein methyltransferase family.</text>
</comment>
<sequence>MVGPTGKAVGIEHIPELVKWSIDNVKRGNPELLDNGVVKLVEAPYDAIHVGAAAPTIPKALTDQLKPGGRLVIPVGPEGGGQDFIQVDKLSDGSLKKTNLMGVIYVPLTDKEHQWPSLTNRFFTLF</sequence>
<dbReference type="OrthoDB" id="73890at2759"/>
<keyword evidence="9" id="KW-1185">Reference proteome</keyword>
<evidence type="ECO:0000313" key="9">
    <source>
        <dbReference type="Proteomes" id="UP000270296"/>
    </source>
</evidence>
<evidence type="ECO:0000256" key="5">
    <source>
        <dbReference type="ARBA" id="ARBA00022603"/>
    </source>
</evidence>
<dbReference type="PANTHER" id="PTHR11579">
    <property type="entry name" value="PROTEIN-L-ISOASPARTATE O-METHYLTRANSFERASE"/>
    <property type="match status" value="1"/>
</dbReference>
<keyword evidence="4" id="KW-0963">Cytoplasm</keyword>
<dbReference type="InterPro" id="IPR000682">
    <property type="entry name" value="PCMT"/>
</dbReference>
<dbReference type="GO" id="GO:0005737">
    <property type="term" value="C:cytoplasm"/>
    <property type="evidence" value="ECO:0007669"/>
    <property type="project" value="UniProtKB-SubCell"/>
</dbReference>
<proteinExistence type="inferred from homology"/>
<protein>
    <recommendedName>
        <fullName evidence="3">protein-L-isoaspartate(D-aspartate) O-methyltransferase</fullName>
        <ecNumber evidence="3">2.1.1.77</ecNumber>
    </recommendedName>
</protein>
<dbReference type="Proteomes" id="UP000270296">
    <property type="component" value="Unassembled WGS sequence"/>
</dbReference>